<dbReference type="EMBL" id="BDQE01000129">
    <property type="protein sequence ID" value="GBH22853.1"/>
    <property type="molecule type" value="Genomic_RNA"/>
</dbReference>
<dbReference type="Pfam" id="PF00680">
    <property type="entry name" value="RdRP_1"/>
    <property type="match status" value="1"/>
</dbReference>
<name>A0A2V0RBW4_9ZZZZ</name>
<organism evidence="2">
    <name type="scientific">viral metagenome</name>
    <dbReference type="NCBI Taxonomy" id="1070528"/>
    <lineage>
        <taxon>unclassified sequences</taxon>
        <taxon>metagenomes</taxon>
        <taxon>organismal metagenomes</taxon>
    </lineage>
</organism>
<dbReference type="GO" id="GO:0003968">
    <property type="term" value="F:RNA-directed RNA polymerase activity"/>
    <property type="evidence" value="ECO:0007669"/>
    <property type="project" value="InterPro"/>
</dbReference>
<comment type="caution">
    <text evidence="2">The sequence shown here is derived from an EMBL/GenBank/DDBJ whole genome shotgun (WGS) entry which is preliminary data.</text>
</comment>
<accession>A0A2V0RBW4</accession>
<feature type="domain" description="RNA-directed RNA polymerase C-terminal" evidence="1">
    <location>
        <begin position="141"/>
        <end position="394"/>
    </location>
</feature>
<dbReference type="InterPro" id="IPR001205">
    <property type="entry name" value="RNA-dir_pol_C"/>
</dbReference>
<dbReference type="CDD" id="cd23185">
    <property type="entry name" value="dsRNAv_Picobirnaviridae_RdRp"/>
    <property type="match status" value="1"/>
</dbReference>
<sequence>MVQINKNETISSLPYSDIINELDLNGNVLAKQKLSNLLVRTSVGSNDVLVSPIGRPDPHKLLNEWTKIYNSCKDEKVNSVLNELELSQKDKFSPRSIAKPWSERKEDTLDYFAENNVDYSGLSCQSITSDKGILRPLSVENASKYIKKSTSAGLPSMRKKGEVLAETIENLEYFLNRRDPAVLFTRTQEQGKTRSVFGIPLADVLYEMRFYRPILDYQKRLPWRSALLGPNAVAKHLSEIIDVAISKGLTLISMDFSNYDRSIKQGLQFKVGEYYSNLYQNKYNDEINNIIQRKSTIGLVTPSGTLNGPHGEPSGSAFTNEDDSIAQYCIAHNSGTLTEGLYDIQGDDGVYAIDPDKVDSFFNIFSKYGLEVNESKSYQSPNYLIYLQNLFHPDYRKNGEICGIYPTYRALNRIIYQERWSNFEDYDLDGRDYYAIRTLSILENCKNHPLFEKFVKFILSKDKYSLKVTSAGISEYVKFISETEGAEGQLVNQYGDDIRGIRGWESFKLVRSLSGA</sequence>
<reference evidence="2" key="1">
    <citation type="submission" date="2017-04" db="EMBL/GenBank/DDBJ databases">
        <title>Unveiling RNA virosphere associated with marine microorganisms.</title>
        <authorList>
            <person name="Urayama S."/>
            <person name="Takaki Y."/>
            <person name="Nishi S."/>
            <person name="Yoshida Y."/>
            <person name="Deguchi S."/>
            <person name="Takai K."/>
            <person name="Nunoura T."/>
        </authorList>
    </citation>
    <scope>NUCLEOTIDE SEQUENCE</scope>
</reference>
<evidence type="ECO:0000313" key="2">
    <source>
        <dbReference type="EMBL" id="GBH22853.1"/>
    </source>
</evidence>
<dbReference type="SUPFAM" id="SSF56672">
    <property type="entry name" value="DNA/RNA polymerases"/>
    <property type="match status" value="1"/>
</dbReference>
<dbReference type="GO" id="GO:0006351">
    <property type="term" value="P:DNA-templated transcription"/>
    <property type="evidence" value="ECO:0007669"/>
    <property type="project" value="InterPro"/>
</dbReference>
<proteinExistence type="predicted"/>
<dbReference type="GO" id="GO:0003723">
    <property type="term" value="F:RNA binding"/>
    <property type="evidence" value="ECO:0007669"/>
    <property type="project" value="InterPro"/>
</dbReference>
<protein>
    <submittedName>
        <fullName evidence="2">RdRp</fullName>
    </submittedName>
</protein>
<evidence type="ECO:0000259" key="1">
    <source>
        <dbReference type="Pfam" id="PF00680"/>
    </source>
</evidence>
<dbReference type="InterPro" id="IPR043502">
    <property type="entry name" value="DNA/RNA_pol_sf"/>
</dbReference>
<dbReference type="AlphaFoldDB" id="A0A2V0RBW4"/>